<protein>
    <recommendedName>
        <fullName evidence="15">Calcineurin-like phosphoesterase</fullName>
    </recommendedName>
</protein>
<feature type="non-terminal residue" evidence="13">
    <location>
        <position position="1"/>
    </location>
</feature>
<evidence type="ECO:0000259" key="11">
    <source>
        <dbReference type="Pfam" id="PF00149"/>
    </source>
</evidence>
<dbReference type="PANTHER" id="PTHR10340:SF57">
    <property type="entry name" value="METALLOPHOS DOMAIN-CONTAINING PROTEIN"/>
    <property type="match status" value="1"/>
</dbReference>
<dbReference type="GO" id="GO:0005615">
    <property type="term" value="C:extracellular space"/>
    <property type="evidence" value="ECO:0007669"/>
    <property type="project" value="TreeGrafter"/>
</dbReference>
<comment type="subcellular location">
    <subcellularLocation>
        <location evidence="2">Secreted</location>
    </subcellularLocation>
</comment>
<sequence>ISRMQLSIALLLSLFSALSALRVLQVSDFHLDVDYNRKGDPQKMCHISAASRAARLDEVSDLGSYGDYMCDSPESLVTFAVGEAVRVSNSDGKLDLVLWTGDNTPHIDGYDENYVVNGIKKTTSIIKGAFPNTPVLPTFGNHDYSPANAFDANVTLYERAFELWSDVIVGTDNEALFKRGGFYYYDFKGARILVLNTNLYYNVNDAYKDFVNPTDPAGQFEFMETTLDSAAKCTDNTKCFTTVHIVTHIAPGAFERTPNFTWYRPEYNKRFLDITKKCASNIGWMIFGHHHTDTFHVVRDDLGAAVQTLLMAPSVTPWFSSLPGAGSNNPAFRLFDTYDDERHAYKEITTYAIDLSRLNAGKQPEFAALYAYTLEYQMAGLTPKDFDNLITRMRADDNLFYKYIANNAVLVDLNMPVEPYRSAQFCSMEHADFDNYYDCMKSSFAPYSILPTVILIVSRIFL</sequence>
<dbReference type="Proteomes" id="UP001432322">
    <property type="component" value="Unassembled WGS sequence"/>
</dbReference>
<dbReference type="GO" id="GO:0008081">
    <property type="term" value="F:phosphoric diester hydrolase activity"/>
    <property type="evidence" value="ECO:0007669"/>
    <property type="project" value="TreeGrafter"/>
</dbReference>
<comment type="similarity">
    <text evidence="3">Belongs to the acid sphingomyelinase family.</text>
</comment>
<comment type="caution">
    <text evidence="13">The sequence shown here is derived from an EMBL/GenBank/DDBJ whole genome shotgun (WGS) entry which is preliminary data.</text>
</comment>
<evidence type="ECO:0000313" key="14">
    <source>
        <dbReference type="Proteomes" id="UP001432322"/>
    </source>
</evidence>
<evidence type="ECO:0000256" key="2">
    <source>
        <dbReference type="ARBA" id="ARBA00004613"/>
    </source>
</evidence>
<evidence type="ECO:0000256" key="1">
    <source>
        <dbReference type="ARBA" id="ARBA00001947"/>
    </source>
</evidence>
<evidence type="ECO:0000313" key="13">
    <source>
        <dbReference type="EMBL" id="GMT11342.1"/>
    </source>
</evidence>
<proteinExistence type="inferred from homology"/>
<evidence type="ECO:0000256" key="9">
    <source>
        <dbReference type="ARBA" id="ARBA00023180"/>
    </source>
</evidence>
<keyword evidence="8" id="KW-0862">Zinc</keyword>
<dbReference type="InterPro" id="IPR004843">
    <property type="entry name" value="Calcineurin-like_PHP"/>
</dbReference>
<evidence type="ECO:0000256" key="6">
    <source>
        <dbReference type="ARBA" id="ARBA00022729"/>
    </source>
</evidence>
<keyword evidence="7" id="KW-0378">Hydrolase</keyword>
<keyword evidence="5" id="KW-0479">Metal-binding</keyword>
<accession>A0AAV5UXN0</accession>
<keyword evidence="4" id="KW-0964">Secreted</keyword>
<evidence type="ECO:0008006" key="15">
    <source>
        <dbReference type="Google" id="ProtNLM"/>
    </source>
</evidence>
<gene>
    <name evidence="13" type="ORF">PFISCL1PPCAC_2639</name>
</gene>
<dbReference type="InterPro" id="IPR045473">
    <property type="entry name" value="ASM_C"/>
</dbReference>
<dbReference type="Pfam" id="PF19272">
    <property type="entry name" value="ASMase_C"/>
    <property type="match status" value="1"/>
</dbReference>
<reference evidence="13" key="1">
    <citation type="submission" date="2023-10" db="EMBL/GenBank/DDBJ databases">
        <title>Genome assembly of Pristionchus species.</title>
        <authorList>
            <person name="Yoshida K."/>
            <person name="Sommer R.J."/>
        </authorList>
    </citation>
    <scope>NUCLEOTIDE SEQUENCE</scope>
    <source>
        <strain evidence="13">RS5133</strain>
    </source>
</reference>
<feature type="signal peptide" evidence="10">
    <location>
        <begin position="1"/>
        <end position="20"/>
    </location>
</feature>
<evidence type="ECO:0000256" key="5">
    <source>
        <dbReference type="ARBA" id="ARBA00022723"/>
    </source>
</evidence>
<dbReference type="EMBL" id="BTSY01000001">
    <property type="protein sequence ID" value="GMT11342.1"/>
    <property type="molecule type" value="Genomic_DNA"/>
</dbReference>
<evidence type="ECO:0000259" key="12">
    <source>
        <dbReference type="Pfam" id="PF19272"/>
    </source>
</evidence>
<comment type="cofactor">
    <cofactor evidence="1">
        <name>Zn(2+)</name>
        <dbReference type="ChEBI" id="CHEBI:29105"/>
    </cofactor>
</comment>
<evidence type="ECO:0000256" key="4">
    <source>
        <dbReference type="ARBA" id="ARBA00022525"/>
    </source>
</evidence>
<organism evidence="13 14">
    <name type="scientific">Pristionchus fissidentatus</name>
    <dbReference type="NCBI Taxonomy" id="1538716"/>
    <lineage>
        <taxon>Eukaryota</taxon>
        <taxon>Metazoa</taxon>
        <taxon>Ecdysozoa</taxon>
        <taxon>Nematoda</taxon>
        <taxon>Chromadorea</taxon>
        <taxon>Rhabditida</taxon>
        <taxon>Rhabditina</taxon>
        <taxon>Diplogasteromorpha</taxon>
        <taxon>Diplogasteroidea</taxon>
        <taxon>Neodiplogasteridae</taxon>
        <taxon>Pristionchus</taxon>
    </lineage>
</organism>
<evidence type="ECO:0000256" key="8">
    <source>
        <dbReference type="ARBA" id="ARBA00022833"/>
    </source>
</evidence>
<dbReference type="AlphaFoldDB" id="A0AAV5UXN0"/>
<keyword evidence="9" id="KW-0325">Glycoprotein</keyword>
<dbReference type="SUPFAM" id="SSF56300">
    <property type="entry name" value="Metallo-dependent phosphatases"/>
    <property type="match status" value="1"/>
</dbReference>
<dbReference type="Gene3D" id="3.60.21.10">
    <property type="match status" value="1"/>
</dbReference>
<evidence type="ECO:0000256" key="7">
    <source>
        <dbReference type="ARBA" id="ARBA00022801"/>
    </source>
</evidence>
<dbReference type="Pfam" id="PF00149">
    <property type="entry name" value="Metallophos"/>
    <property type="match status" value="1"/>
</dbReference>
<feature type="chain" id="PRO_5043741941" description="Calcineurin-like phosphoesterase" evidence="10">
    <location>
        <begin position="21"/>
        <end position="462"/>
    </location>
</feature>
<keyword evidence="14" id="KW-1185">Reference proteome</keyword>
<feature type="domain" description="Sphingomyelin phosphodiesterase C-terminal" evidence="12">
    <location>
        <begin position="306"/>
        <end position="443"/>
    </location>
</feature>
<dbReference type="CDD" id="cd00842">
    <property type="entry name" value="MPP_ASMase"/>
    <property type="match status" value="1"/>
</dbReference>
<dbReference type="GO" id="GO:0046872">
    <property type="term" value="F:metal ion binding"/>
    <property type="evidence" value="ECO:0007669"/>
    <property type="project" value="UniProtKB-KW"/>
</dbReference>
<keyword evidence="6 10" id="KW-0732">Signal</keyword>
<name>A0AAV5UXN0_9BILA</name>
<feature type="domain" description="Calcineurin-like phosphoesterase" evidence="11">
    <location>
        <begin position="21"/>
        <end position="292"/>
    </location>
</feature>
<dbReference type="InterPro" id="IPR029052">
    <property type="entry name" value="Metallo-depent_PP-like"/>
</dbReference>
<dbReference type="PANTHER" id="PTHR10340">
    <property type="entry name" value="SPHINGOMYELIN PHOSPHODIESTERASE"/>
    <property type="match status" value="1"/>
</dbReference>
<evidence type="ECO:0000256" key="10">
    <source>
        <dbReference type="SAM" id="SignalP"/>
    </source>
</evidence>
<dbReference type="InterPro" id="IPR041805">
    <property type="entry name" value="ASMase/PPN1_MPP"/>
</dbReference>
<evidence type="ECO:0000256" key="3">
    <source>
        <dbReference type="ARBA" id="ARBA00008234"/>
    </source>
</evidence>